<dbReference type="AlphaFoldDB" id="A0A177ILJ5"/>
<proteinExistence type="predicted"/>
<sequence length="126" mass="13418">MSLPRNISRPWQQDIALGWEFLRLRAQVLDFFAQAQQLVGGVFGGAAGLDAAGLAGGVAPVLQCRPADPEVDGDRGERGACGVLIESDRVRLELIGVGVLRPWWFLAFSGPFWAGVSVSTKQGTAP</sequence>
<evidence type="ECO:0000313" key="2">
    <source>
        <dbReference type="Proteomes" id="UP000076947"/>
    </source>
</evidence>
<reference evidence="2" key="1">
    <citation type="submission" date="2016-02" db="EMBL/GenBank/DDBJ databases">
        <authorList>
            <person name="Kaur G."/>
            <person name="Nair G.R."/>
            <person name="Mayilraj S."/>
        </authorList>
    </citation>
    <scope>NUCLEOTIDE SEQUENCE [LARGE SCALE GENOMIC DNA]</scope>
    <source>
        <strain evidence="2">GA-15</strain>
    </source>
</reference>
<dbReference type="Proteomes" id="UP000076947">
    <property type="component" value="Unassembled WGS sequence"/>
</dbReference>
<gene>
    <name evidence="1" type="ORF">AYJ05_10015</name>
</gene>
<organism evidence="1 2">
    <name type="scientific">Corynebacterium stationis</name>
    <dbReference type="NCBI Taxonomy" id="1705"/>
    <lineage>
        <taxon>Bacteria</taxon>
        <taxon>Bacillati</taxon>
        <taxon>Actinomycetota</taxon>
        <taxon>Actinomycetes</taxon>
        <taxon>Mycobacteriales</taxon>
        <taxon>Corynebacteriaceae</taxon>
        <taxon>Corynebacterium</taxon>
    </lineage>
</organism>
<comment type="caution">
    <text evidence="1">The sequence shown here is derived from an EMBL/GenBank/DDBJ whole genome shotgun (WGS) entry which is preliminary data.</text>
</comment>
<accession>A0A177ILJ5</accession>
<dbReference type="EMBL" id="LSTQ01000012">
    <property type="protein sequence ID" value="OAH29713.1"/>
    <property type="molecule type" value="Genomic_DNA"/>
</dbReference>
<keyword evidence="2" id="KW-1185">Reference proteome</keyword>
<protein>
    <submittedName>
        <fullName evidence="1">Uncharacterized protein</fullName>
    </submittedName>
</protein>
<name>A0A177ILJ5_9CORY</name>
<evidence type="ECO:0000313" key="1">
    <source>
        <dbReference type="EMBL" id="OAH29713.1"/>
    </source>
</evidence>